<dbReference type="EMBL" id="OUNR01000020">
    <property type="protein sequence ID" value="SPP66539.1"/>
    <property type="molecule type" value="Genomic_DNA"/>
</dbReference>
<dbReference type="Proteomes" id="UP000248168">
    <property type="component" value="Unassembled WGS sequence"/>
</dbReference>
<dbReference type="AlphaFoldDB" id="A0A330LC67"/>
<gene>
    <name evidence="2" type="ORF">NITLEN_70129</name>
</gene>
<dbReference type="RefSeq" id="WP_121990694.1">
    <property type="nucleotide sequence ID" value="NZ_OUNR01000020.1"/>
</dbReference>
<evidence type="ECO:0000259" key="1">
    <source>
        <dbReference type="PROSITE" id="PS51658"/>
    </source>
</evidence>
<dbReference type="PANTHER" id="PTHR15160">
    <property type="entry name" value="VON HIPPEL-LINDAU PROTEIN"/>
    <property type="match status" value="1"/>
</dbReference>
<dbReference type="InterPro" id="IPR036104">
    <property type="entry name" value="BFN_sf"/>
</dbReference>
<dbReference type="PANTHER" id="PTHR15160:SF1">
    <property type="entry name" value="VON HIPPEL-LINDAU DISEASE TUMOR SUPPRESSOR"/>
    <property type="match status" value="1"/>
</dbReference>
<dbReference type="SUPFAM" id="SSF103256">
    <property type="entry name" value="Hypothetical protein TM0160"/>
    <property type="match status" value="1"/>
</dbReference>
<organism evidence="2 3">
    <name type="scientific">Nitrospira lenta</name>
    <dbReference type="NCBI Taxonomy" id="1436998"/>
    <lineage>
        <taxon>Bacteria</taxon>
        <taxon>Pseudomonadati</taxon>
        <taxon>Nitrospirota</taxon>
        <taxon>Nitrospiria</taxon>
        <taxon>Nitrospirales</taxon>
        <taxon>Nitrospiraceae</taxon>
        <taxon>Nitrospira</taxon>
    </lineage>
</organism>
<dbReference type="PROSITE" id="PS51658">
    <property type="entry name" value="BFN"/>
    <property type="match status" value="1"/>
</dbReference>
<feature type="domain" description="BFN" evidence="1">
    <location>
        <begin position="12"/>
        <end position="143"/>
    </location>
</feature>
<sequence>MSDSAHSNNPDLILLSVSRVVEDANTDTRILVLTRTDDQDTFMIWIGAPEGDSIRRALDSATPPRPMSHDLVKSFGEHFGIATKRVVLTDVKSSTYYATVFLENKGVERSIDARPSDAIALALRTHAPIYTTQDVWKRRSGQHLDAWLAKLDTKDIDTQEV</sequence>
<protein>
    <recommendedName>
        <fullName evidence="1">BFN domain-containing protein</fullName>
    </recommendedName>
</protein>
<dbReference type="Gene3D" id="3.10.690.10">
    <property type="entry name" value="Bifunctional nuclease domain"/>
    <property type="match status" value="1"/>
</dbReference>
<dbReference type="Pfam" id="PF02577">
    <property type="entry name" value="BFN_dom"/>
    <property type="match status" value="1"/>
</dbReference>
<keyword evidence="3" id="KW-1185">Reference proteome</keyword>
<name>A0A330LC67_9BACT</name>
<dbReference type="InParanoid" id="A0A330LC67"/>
<dbReference type="InterPro" id="IPR003729">
    <property type="entry name" value="Bi_nuclease_dom"/>
</dbReference>
<dbReference type="OrthoDB" id="9791172at2"/>
<reference evidence="3" key="1">
    <citation type="submission" date="2018-04" db="EMBL/GenBank/DDBJ databases">
        <authorList>
            <person name="Lucker S."/>
            <person name="Sakoula D."/>
        </authorList>
    </citation>
    <scope>NUCLEOTIDE SEQUENCE [LARGE SCALE GENOMIC DNA]</scope>
</reference>
<proteinExistence type="predicted"/>
<evidence type="ECO:0000313" key="3">
    <source>
        <dbReference type="Proteomes" id="UP000248168"/>
    </source>
</evidence>
<dbReference type="GO" id="GO:0004518">
    <property type="term" value="F:nuclease activity"/>
    <property type="evidence" value="ECO:0007669"/>
    <property type="project" value="InterPro"/>
</dbReference>
<accession>A0A330LC67</accession>
<evidence type="ECO:0000313" key="2">
    <source>
        <dbReference type="EMBL" id="SPP66539.1"/>
    </source>
</evidence>